<dbReference type="InterPro" id="IPR011527">
    <property type="entry name" value="ABC1_TM_dom"/>
</dbReference>
<dbReference type="InterPro" id="IPR036640">
    <property type="entry name" value="ABC1_TM_sf"/>
</dbReference>
<feature type="transmembrane region" description="Helical" evidence="7">
    <location>
        <begin position="67"/>
        <end position="87"/>
    </location>
</feature>
<dbReference type="SUPFAM" id="SSF52540">
    <property type="entry name" value="P-loop containing nucleoside triphosphate hydrolases"/>
    <property type="match status" value="1"/>
</dbReference>
<evidence type="ECO:0000256" key="3">
    <source>
        <dbReference type="ARBA" id="ARBA00022741"/>
    </source>
</evidence>
<dbReference type="Pfam" id="PF00005">
    <property type="entry name" value="ABC_tran"/>
    <property type="match status" value="1"/>
</dbReference>
<dbReference type="PANTHER" id="PTHR43394">
    <property type="entry name" value="ATP-DEPENDENT PERMEASE MDL1, MITOCHONDRIAL"/>
    <property type="match status" value="1"/>
</dbReference>
<protein>
    <submittedName>
        <fullName evidence="10">ABC transporter ATP-binding protein</fullName>
    </submittedName>
</protein>
<feature type="transmembrane region" description="Helical" evidence="7">
    <location>
        <begin position="289"/>
        <end position="309"/>
    </location>
</feature>
<keyword evidence="2 7" id="KW-0812">Transmembrane</keyword>
<dbReference type="GO" id="GO:0016887">
    <property type="term" value="F:ATP hydrolysis activity"/>
    <property type="evidence" value="ECO:0007669"/>
    <property type="project" value="InterPro"/>
</dbReference>
<dbReference type="InterPro" id="IPR027417">
    <property type="entry name" value="P-loop_NTPase"/>
</dbReference>
<comment type="subcellular location">
    <subcellularLocation>
        <location evidence="1">Cell membrane</location>
        <topology evidence="1">Multi-pass membrane protein</topology>
    </subcellularLocation>
</comment>
<gene>
    <name evidence="10" type="ORF">H8S54_00610</name>
</gene>
<dbReference type="Gene3D" id="1.20.1560.10">
    <property type="entry name" value="ABC transporter type 1, transmembrane domain"/>
    <property type="match status" value="1"/>
</dbReference>
<organism evidence="10 11">
    <name type="scientific">Blautia segnis</name>
    <dbReference type="NCBI Taxonomy" id="2763030"/>
    <lineage>
        <taxon>Bacteria</taxon>
        <taxon>Bacillati</taxon>
        <taxon>Bacillota</taxon>
        <taxon>Clostridia</taxon>
        <taxon>Lachnospirales</taxon>
        <taxon>Lachnospiraceae</taxon>
        <taxon>Blautia</taxon>
    </lineage>
</organism>
<dbReference type="RefSeq" id="WP_186900689.1">
    <property type="nucleotide sequence ID" value="NZ_JACOOT010000002.1"/>
</dbReference>
<feature type="transmembrane region" description="Helical" evidence="7">
    <location>
        <begin position="12"/>
        <end position="33"/>
    </location>
</feature>
<proteinExistence type="predicted"/>
<dbReference type="SMART" id="SM00382">
    <property type="entry name" value="AAA"/>
    <property type="match status" value="1"/>
</dbReference>
<dbReference type="Proteomes" id="UP000652847">
    <property type="component" value="Unassembled WGS sequence"/>
</dbReference>
<dbReference type="InterPro" id="IPR039421">
    <property type="entry name" value="Type_1_exporter"/>
</dbReference>
<evidence type="ECO:0000313" key="11">
    <source>
        <dbReference type="Proteomes" id="UP000652847"/>
    </source>
</evidence>
<dbReference type="SUPFAM" id="SSF90123">
    <property type="entry name" value="ABC transporter transmembrane region"/>
    <property type="match status" value="1"/>
</dbReference>
<dbReference type="PROSITE" id="PS00211">
    <property type="entry name" value="ABC_TRANSPORTER_1"/>
    <property type="match status" value="1"/>
</dbReference>
<dbReference type="InterPro" id="IPR003593">
    <property type="entry name" value="AAA+_ATPase"/>
</dbReference>
<evidence type="ECO:0000256" key="4">
    <source>
        <dbReference type="ARBA" id="ARBA00022840"/>
    </source>
</evidence>
<feature type="transmembrane region" description="Helical" evidence="7">
    <location>
        <begin position="140"/>
        <end position="164"/>
    </location>
</feature>
<dbReference type="GO" id="GO:0015421">
    <property type="term" value="F:ABC-type oligopeptide transporter activity"/>
    <property type="evidence" value="ECO:0007669"/>
    <property type="project" value="TreeGrafter"/>
</dbReference>
<feature type="domain" description="ABC transmembrane type-1" evidence="9">
    <location>
        <begin position="23"/>
        <end position="315"/>
    </location>
</feature>
<keyword evidence="4 10" id="KW-0067">ATP-binding</keyword>
<sequence length="564" mass="61712">MNQVKQTLRRSGISIMAHLISLLGSFAAVLILAVINGSIGYLCAMSVTLFGALGVAKALGEPIWLSYEWIIALAVGCGILRGLLRYIEQYSNHYIAFHLLAILRDKIFGVLRKLCPAKLESKQKGSIIAMLTSDIETLEVFYAHTLSPICIAILVSFSVCLFTWLAASPWLALVALIGYLVIGIVVPMISSAALKEPGVTYRKEFASFNAYYLDSIKGIKDILFHNAGEKREQEVNRRSECLLEETRKMKEETGKASAITELAVSVFVMLTLIAGIVLVYTGNLTSGKMIIGVVAIFGSFGPVVAISALPGNLTQTFASGDRVLNLLEEVPAVEEITDGKNITYENLEVRKLSFAYQKNEPVLKDVCMQAQKGEIVGIIGESGCGKSTLLKLLLRFWSKDSGEILFNGTDIEKINSDNLLDNVTMVSQVTYLFDDTIEENLRIAKPDATQVEMEQACRLASVHDFVMSLPNGYQTRVGAMGDALSSGEKQRLGLARAFLGGRQLILLDEPTSNVDSINEGIILKALAQQKSKKSIILVSHRESTMAIADRIYKVENGYMTEATK</sequence>
<keyword evidence="6 7" id="KW-0472">Membrane</keyword>
<dbReference type="AlphaFoldDB" id="A0A8I0DQK5"/>
<dbReference type="InterPro" id="IPR017871">
    <property type="entry name" value="ABC_transporter-like_CS"/>
</dbReference>
<dbReference type="PROSITE" id="PS50929">
    <property type="entry name" value="ABC_TM1F"/>
    <property type="match status" value="1"/>
</dbReference>
<evidence type="ECO:0000256" key="6">
    <source>
        <dbReference type="ARBA" id="ARBA00023136"/>
    </source>
</evidence>
<reference evidence="10 11" key="1">
    <citation type="submission" date="2020-08" db="EMBL/GenBank/DDBJ databases">
        <title>Genome public.</title>
        <authorList>
            <person name="Liu C."/>
            <person name="Sun Q."/>
        </authorList>
    </citation>
    <scope>NUCLEOTIDE SEQUENCE [LARGE SCALE GENOMIC DNA]</scope>
    <source>
        <strain evidence="10 11">BX17</strain>
    </source>
</reference>
<dbReference type="GO" id="GO:0005886">
    <property type="term" value="C:plasma membrane"/>
    <property type="evidence" value="ECO:0007669"/>
    <property type="project" value="UniProtKB-SubCell"/>
</dbReference>
<dbReference type="Gene3D" id="3.40.50.300">
    <property type="entry name" value="P-loop containing nucleotide triphosphate hydrolases"/>
    <property type="match status" value="1"/>
</dbReference>
<dbReference type="PANTHER" id="PTHR43394:SF1">
    <property type="entry name" value="ATP-BINDING CASSETTE SUB-FAMILY B MEMBER 10, MITOCHONDRIAL"/>
    <property type="match status" value="1"/>
</dbReference>
<evidence type="ECO:0000256" key="1">
    <source>
        <dbReference type="ARBA" id="ARBA00004651"/>
    </source>
</evidence>
<dbReference type="PROSITE" id="PS50893">
    <property type="entry name" value="ABC_TRANSPORTER_2"/>
    <property type="match status" value="1"/>
</dbReference>
<accession>A0A8I0DQK5</accession>
<dbReference type="InterPro" id="IPR003439">
    <property type="entry name" value="ABC_transporter-like_ATP-bd"/>
</dbReference>
<keyword evidence="11" id="KW-1185">Reference proteome</keyword>
<comment type="caution">
    <text evidence="10">The sequence shown here is derived from an EMBL/GenBank/DDBJ whole genome shotgun (WGS) entry which is preliminary data.</text>
</comment>
<feature type="transmembrane region" description="Helical" evidence="7">
    <location>
        <begin position="170"/>
        <end position="194"/>
    </location>
</feature>
<feature type="domain" description="ABC transporter" evidence="8">
    <location>
        <begin position="347"/>
        <end position="564"/>
    </location>
</feature>
<evidence type="ECO:0000313" key="10">
    <source>
        <dbReference type="EMBL" id="MBC5649657.1"/>
    </source>
</evidence>
<dbReference type="GO" id="GO:0005524">
    <property type="term" value="F:ATP binding"/>
    <property type="evidence" value="ECO:0007669"/>
    <property type="project" value="UniProtKB-KW"/>
</dbReference>
<evidence type="ECO:0000256" key="7">
    <source>
        <dbReference type="SAM" id="Phobius"/>
    </source>
</evidence>
<feature type="transmembrane region" description="Helical" evidence="7">
    <location>
        <begin position="258"/>
        <end position="283"/>
    </location>
</feature>
<evidence type="ECO:0000259" key="8">
    <source>
        <dbReference type="PROSITE" id="PS50893"/>
    </source>
</evidence>
<evidence type="ECO:0000256" key="5">
    <source>
        <dbReference type="ARBA" id="ARBA00022989"/>
    </source>
</evidence>
<name>A0A8I0DQK5_9FIRM</name>
<dbReference type="EMBL" id="JACOOT010000002">
    <property type="protein sequence ID" value="MBC5649657.1"/>
    <property type="molecule type" value="Genomic_DNA"/>
</dbReference>
<keyword evidence="5 7" id="KW-1133">Transmembrane helix</keyword>
<keyword evidence="3" id="KW-0547">Nucleotide-binding</keyword>
<evidence type="ECO:0000259" key="9">
    <source>
        <dbReference type="PROSITE" id="PS50929"/>
    </source>
</evidence>
<evidence type="ECO:0000256" key="2">
    <source>
        <dbReference type="ARBA" id="ARBA00022692"/>
    </source>
</evidence>
<dbReference type="Pfam" id="PF00664">
    <property type="entry name" value="ABC_membrane"/>
    <property type="match status" value="1"/>
</dbReference>